<dbReference type="InterPro" id="IPR050832">
    <property type="entry name" value="Bact_Acetyltransf"/>
</dbReference>
<name>A0A219B289_9SPHN</name>
<evidence type="ECO:0000256" key="2">
    <source>
        <dbReference type="ARBA" id="ARBA00023315"/>
    </source>
</evidence>
<sequence>MTSWTIREPEEADLPALREVGRRTFTDTFGPLYKPSDLQAFLDQVWGEEPVREEYRAGERTLRIAETPDGIAGFVKIGKPYMDLPEARPGRSAIELCQLYVDTPWQGTGLAQELMDWALAEARSRGHDDIYLSVYHDNLRAQRFYSKYGFVEVGRHIFMVGDQADDDRIWHLKLR</sequence>
<reference evidence="5" key="1">
    <citation type="submission" date="2017-05" db="EMBL/GenBank/DDBJ databases">
        <authorList>
            <person name="Lin X."/>
        </authorList>
    </citation>
    <scope>NUCLEOTIDE SEQUENCE [LARGE SCALE GENOMIC DNA]</scope>
    <source>
        <strain evidence="5">JLT2012</strain>
    </source>
</reference>
<dbReference type="CDD" id="cd04301">
    <property type="entry name" value="NAT_SF"/>
    <property type="match status" value="1"/>
</dbReference>
<dbReference type="PROSITE" id="PS51186">
    <property type="entry name" value="GNAT"/>
    <property type="match status" value="1"/>
</dbReference>
<dbReference type="SUPFAM" id="SSF55729">
    <property type="entry name" value="Acyl-CoA N-acyltransferases (Nat)"/>
    <property type="match status" value="1"/>
</dbReference>
<evidence type="ECO:0000313" key="4">
    <source>
        <dbReference type="EMBL" id="OWV32450.1"/>
    </source>
</evidence>
<comment type="caution">
    <text evidence="4">The sequence shown here is derived from an EMBL/GenBank/DDBJ whole genome shotgun (WGS) entry which is preliminary data.</text>
</comment>
<evidence type="ECO:0000256" key="1">
    <source>
        <dbReference type="ARBA" id="ARBA00022679"/>
    </source>
</evidence>
<dbReference type="EMBL" id="NFZT01000001">
    <property type="protein sequence ID" value="OWV32450.1"/>
    <property type="molecule type" value="Genomic_DNA"/>
</dbReference>
<evidence type="ECO:0000313" key="5">
    <source>
        <dbReference type="Proteomes" id="UP000198462"/>
    </source>
</evidence>
<dbReference type="AlphaFoldDB" id="A0A219B289"/>
<dbReference type="Proteomes" id="UP000198462">
    <property type="component" value="Unassembled WGS sequence"/>
</dbReference>
<organism evidence="4 5">
    <name type="scientific">Pacificimonas flava</name>
    <dbReference type="NCBI Taxonomy" id="1234595"/>
    <lineage>
        <taxon>Bacteria</taxon>
        <taxon>Pseudomonadati</taxon>
        <taxon>Pseudomonadota</taxon>
        <taxon>Alphaproteobacteria</taxon>
        <taxon>Sphingomonadales</taxon>
        <taxon>Sphingosinicellaceae</taxon>
        <taxon>Pacificimonas</taxon>
    </lineage>
</organism>
<dbReference type="InterPro" id="IPR016181">
    <property type="entry name" value="Acyl_CoA_acyltransferase"/>
</dbReference>
<dbReference type="Gene3D" id="3.40.630.30">
    <property type="match status" value="1"/>
</dbReference>
<dbReference type="Pfam" id="PF00583">
    <property type="entry name" value="Acetyltransf_1"/>
    <property type="match status" value="1"/>
</dbReference>
<dbReference type="InterPro" id="IPR000182">
    <property type="entry name" value="GNAT_dom"/>
</dbReference>
<accession>A0A219B289</accession>
<keyword evidence="2" id="KW-0012">Acyltransferase</keyword>
<gene>
    <name evidence="4" type="ORF">B5C34_02590</name>
</gene>
<dbReference type="PANTHER" id="PTHR43877">
    <property type="entry name" value="AMINOALKYLPHOSPHONATE N-ACETYLTRANSFERASE-RELATED-RELATED"/>
    <property type="match status" value="1"/>
</dbReference>
<dbReference type="RefSeq" id="WP_088711246.1">
    <property type="nucleotide sequence ID" value="NZ_NFZT01000001.1"/>
</dbReference>
<proteinExistence type="predicted"/>
<keyword evidence="5" id="KW-1185">Reference proteome</keyword>
<dbReference type="OrthoDB" id="143110at2"/>
<evidence type="ECO:0000259" key="3">
    <source>
        <dbReference type="PROSITE" id="PS51186"/>
    </source>
</evidence>
<keyword evidence="1" id="KW-0808">Transferase</keyword>
<dbReference type="GO" id="GO:0016747">
    <property type="term" value="F:acyltransferase activity, transferring groups other than amino-acyl groups"/>
    <property type="evidence" value="ECO:0007669"/>
    <property type="project" value="InterPro"/>
</dbReference>
<feature type="domain" description="N-acetyltransferase" evidence="3">
    <location>
        <begin position="4"/>
        <end position="175"/>
    </location>
</feature>
<protein>
    <recommendedName>
        <fullName evidence="3">N-acetyltransferase domain-containing protein</fullName>
    </recommendedName>
</protein>